<keyword evidence="2" id="KW-1185">Reference proteome</keyword>
<dbReference type="AlphaFoldDB" id="A0A4Y7J2Y7"/>
<proteinExistence type="predicted"/>
<evidence type="ECO:0000313" key="1">
    <source>
        <dbReference type="EMBL" id="RZC55503.1"/>
    </source>
</evidence>
<dbReference type="Proteomes" id="UP000316621">
    <property type="component" value="Chromosome 3"/>
</dbReference>
<protein>
    <submittedName>
        <fullName evidence="1">Uncharacterized protein</fullName>
    </submittedName>
</protein>
<sequence length="167" mass="18573">MKEFKEMQWRMEATESEKMKNEIEEVKLLLISEMESGFDLMLNFKGLRLSQIEKTGFLLQLVVELRYRSCAVEIQGLDGVAGGDLMGERKWWISELMVLEMQVFGGATEGTGATGWIGGSSAVMRATEGYVVDVGVHLVVCRLMCCDFGDVAEGKEVMQLNECAGLN</sequence>
<organism evidence="1 2">
    <name type="scientific">Papaver somniferum</name>
    <name type="common">Opium poppy</name>
    <dbReference type="NCBI Taxonomy" id="3469"/>
    <lineage>
        <taxon>Eukaryota</taxon>
        <taxon>Viridiplantae</taxon>
        <taxon>Streptophyta</taxon>
        <taxon>Embryophyta</taxon>
        <taxon>Tracheophyta</taxon>
        <taxon>Spermatophyta</taxon>
        <taxon>Magnoliopsida</taxon>
        <taxon>Ranunculales</taxon>
        <taxon>Papaveraceae</taxon>
        <taxon>Papaveroideae</taxon>
        <taxon>Papaver</taxon>
    </lineage>
</organism>
<dbReference type="EMBL" id="CM010717">
    <property type="protein sequence ID" value="RZC55503.1"/>
    <property type="molecule type" value="Genomic_DNA"/>
</dbReference>
<dbReference type="Gramene" id="RZC55503">
    <property type="protein sequence ID" value="RZC55503"/>
    <property type="gene ID" value="C5167_014368"/>
</dbReference>
<name>A0A4Y7J2Y7_PAPSO</name>
<gene>
    <name evidence="1" type="ORF">C5167_014368</name>
</gene>
<reference evidence="1 2" key="1">
    <citation type="journal article" date="2018" name="Science">
        <title>The opium poppy genome and morphinan production.</title>
        <authorList>
            <person name="Guo L."/>
            <person name="Winzer T."/>
            <person name="Yang X."/>
            <person name="Li Y."/>
            <person name="Ning Z."/>
            <person name="He Z."/>
            <person name="Teodor R."/>
            <person name="Lu Y."/>
            <person name="Bowser T.A."/>
            <person name="Graham I.A."/>
            <person name="Ye K."/>
        </authorList>
    </citation>
    <scope>NUCLEOTIDE SEQUENCE [LARGE SCALE GENOMIC DNA]</scope>
    <source>
        <strain evidence="2">cv. HN1</strain>
        <tissue evidence="1">Leaves</tissue>
    </source>
</reference>
<accession>A0A4Y7J2Y7</accession>
<evidence type="ECO:0000313" key="2">
    <source>
        <dbReference type="Proteomes" id="UP000316621"/>
    </source>
</evidence>